<feature type="region of interest" description="Disordered" evidence="1">
    <location>
        <begin position="1"/>
        <end position="29"/>
    </location>
</feature>
<evidence type="ECO:0000313" key="2">
    <source>
        <dbReference type="EMBL" id="TKD00546.1"/>
    </source>
</evidence>
<gene>
    <name evidence="3" type="ORF">E8A74_32450</name>
    <name evidence="2" type="ORF">E8A74_34150</name>
</gene>
<organism evidence="2 4">
    <name type="scientific">Polyangium fumosum</name>
    <dbReference type="NCBI Taxonomy" id="889272"/>
    <lineage>
        <taxon>Bacteria</taxon>
        <taxon>Pseudomonadati</taxon>
        <taxon>Myxococcota</taxon>
        <taxon>Polyangia</taxon>
        <taxon>Polyangiales</taxon>
        <taxon>Polyangiaceae</taxon>
        <taxon>Polyangium</taxon>
    </lineage>
</organism>
<accession>A0A4U1J0K4</accession>
<keyword evidence="4" id="KW-1185">Reference proteome</keyword>
<dbReference type="RefSeq" id="WP_136933001.1">
    <property type="nucleotide sequence ID" value="NZ_SSMQ01000042.1"/>
</dbReference>
<comment type="caution">
    <text evidence="2">The sequence shown here is derived from an EMBL/GenBank/DDBJ whole genome shotgun (WGS) entry which is preliminary data.</text>
</comment>
<dbReference type="Proteomes" id="UP000309215">
    <property type="component" value="Unassembled WGS sequence"/>
</dbReference>
<dbReference type="EMBL" id="SSMQ01000042">
    <property type="protein sequence ID" value="TKD01073.1"/>
    <property type="molecule type" value="Genomic_DNA"/>
</dbReference>
<protein>
    <submittedName>
        <fullName evidence="2">Uncharacterized protein</fullName>
    </submittedName>
</protein>
<sequence length="77" mass="8839">MMRKHRDMQMKDKKNGSRFTTRMRSQSHENVREIPLVDIVVPKRRARRLRDVTPLVESIGHVTVPAATSAEQQATTG</sequence>
<name>A0A4U1J0K4_9BACT</name>
<dbReference type="AlphaFoldDB" id="A0A4U1J0K4"/>
<evidence type="ECO:0000313" key="3">
    <source>
        <dbReference type="EMBL" id="TKD01073.1"/>
    </source>
</evidence>
<reference evidence="2 4" key="1">
    <citation type="submission" date="2019-04" db="EMBL/GenBank/DDBJ databases">
        <authorList>
            <person name="Li Y."/>
            <person name="Wang J."/>
        </authorList>
    </citation>
    <scope>NUCLEOTIDE SEQUENCE [LARGE SCALE GENOMIC DNA]</scope>
    <source>
        <strain evidence="2 4">DSM 14668</strain>
    </source>
</reference>
<evidence type="ECO:0000256" key="1">
    <source>
        <dbReference type="SAM" id="MobiDB-lite"/>
    </source>
</evidence>
<evidence type="ECO:0000313" key="4">
    <source>
        <dbReference type="Proteomes" id="UP000309215"/>
    </source>
</evidence>
<proteinExistence type="predicted"/>
<dbReference type="EMBL" id="SSMQ01000046">
    <property type="protein sequence ID" value="TKD00546.1"/>
    <property type="molecule type" value="Genomic_DNA"/>
</dbReference>